<accession>A0A9P1MCH3</accession>
<dbReference type="AlphaFoldDB" id="A0A9P1MCH3"/>
<name>A0A9P1MCH3_9PEZI</name>
<dbReference type="EMBL" id="CALLCH030000017">
    <property type="protein sequence ID" value="CAI4218364.1"/>
    <property type="molecule type" value="Genomic_DNA"/>
</dbReference>
<organism evidence="2 3">
    <name type="scientific">Parascedosporium putredinis</name>
    <dbReference type="NCBI Taxonomy" id="1442378"/>
    <lineage>
        <taxon>Eukaryota</taxon>
        <taxon>Fungi</taxon>
        <taxon>Dikarya</taxon>
        <taxon>Ascomycota</taxon>
        <taxon>Pezizomycotina</taxon>
        <taxon>Sordariomycetes</taxon>
        <taxon>Hypocreomycetidae</taxon>
        <taxon>Microascales</taxon>
        <taxon>Microascaceae</taxon>
        <taxon>Parascedosporium</taxon>
    </lineage>
</organism>
<dbReference type="GO" id="GO:1990116">
    <property type="term" value="P:ribosome-associated ubiquitin-dependent protein catabolic process"/>
    <property type="evidence" value="ECO:0007669"/>
    <property type="project" value="TreeGrafter"/>
</dbReference>
<comment type="caution">
    <text evidence="2">The sequence shown here is derived from an EMBL/GenBank/DDBJ whole genome shotgun (WGS) entry which is preliminary data.</text>
</comment>
<evidence type="ECO:0000313" key="3">
    <source>
        <dbReference type="Proteomes" id="UP000838763"/>
    </source>
</evidence>
<proteinExistence type="predicted"/>
<feature type="compositionally biased region" description="Low complexity" evidence="1">
    <location>
        <begin position="474"/>
        <end position="487"/>
    </location>
</feature>
<sequence length="487" mass="54417">MSSRQLRKIRQQQELLKAADPAEGTLASTLGGDDSEDENNDDDDDNDEKDGNDGDAKPHGERSEPAPASTAPKRNKKKKKKGKKKQGGDKATETPHGADEDEIDRALKELNIKPRAQGGSAGPSSGGDAYAHEGLRQAHVLEIDPYNLKAVHEMKNLFGREGKDYWPRATAGGLVMKEMAVDPEGVWTEYAFVHEKQYDVIQTIFFHCVGLGDPMRMVYLLKQFPYHISTLLQVSSFAKQDQNQALAADLCERALFTFGRATLSTFRTNLERGRARLNFKRPENRQFWLAGYHYLKSLMRKGTYRTALEWAKLIFSLDPGDPYGMNHLIHVLAIKSHQSEWLRSLASGTGRCKGKRGAGRGDGGDALALLCLVPVVEPRRTPSIWGAQPPSEVDAFYTKLYLELTRDLWNYPRSTSLLNDAAKAAKKQEVLKATDAVLDLRTARFVYLEGNTTMLGLVPRHYLERQPNYEFDPSRPTSQPTSSPRTG</sequence>
<dbReference type="Pfam" id="PF04910">
    <property type="entry name" value="Tcf25"/>
    <property type="match status" value="1"/>
</dbReference>
<feature type="compositionally biased region" description="Basic and acidic residues" evidence="1">
    <location>
        <begin position="49"/>
        <end position="64"/>
    </location>
</feature>
<dbReference type="PANTHER" id="PTHR22684">
    <property type="entry name" value="NULP1-RELATED"/>
    <property type="match status" value="1"/>
</dbReference>
<dbReference type="Proteomes" id="UP000838763">
    <property type="component" value="Unassembled WGS sequence"/>
</dbReference>
<dbReference type="GO" id="GO:0072344">
    <property type="term" value="P:rescue of stalled ribosome"/>
    <property type="evidence" value="ECO:0007669"/>
    <property type="project" value="TreeGrafter"/>
</dbReference>
<reference evidence="2" key="1">
    <citation type="submission" date="2022-11" db="EMBL/GenBank/DDBJ databases">
        <authorList>
            <person name="Scott C."/>
            <person name="Bruce N."/>
        </authorList>
    </citation>
    <scope>NUCLEOTIDE SEQUENCE</scope>
</reference>
<evidence type="ECO:0000313" key="2">
    <source>
        <dbReference type="EMBL" id="CAI4218364.1"/>
    </source>
</evidence>
<feature type="compositionally biased region" description="Basic residues" evidence="1">
    <location>
        <begin position="73"/>
        <end position="85"/>
    </location>
</feature>
<feature type="compositionally biased region" description="Basic residues" evidence="1">
    <location>
        <begin position="1"/>
        <end position="10"/>
    </location>
</feature>
<feature type="compositionally biased region" description="Acidic residues" evidence="1">
    <location>
        <begin position="33"/>
        <end position="48"/>
    </location>
</feature>
<gene>
    <name evidence="2" type="ORF">PPNO1_LOCUS7954</name>
</gene>
<dbReference type="InterPro" id="IPR006994">
    <property type="entry name" value="TCF25/Rqc1"/>
</dbReference>
<feature type="region of interest" description="Disordered" evidence="1">
    <location>
        <begin position="1"/>
        <end position="102"/>
    </location>
</feature>
<dbReference type="PANTHER" id="PTHR22684:SF0">
    <property type="entry name" value="RIBOSOME QUALITY CONTROL COMPLEX SUBUNIT TCF25"/>
    <property type="match status" value="1"/>
</dbReference>
<dbReference type="GO" id="GO:1990112">
    <property type="term" value="C:RQC complex"/>
    <property type="evidence" value="ECO:0007669"/>
    <property type="project" value="TreeGrafter"/>
</dbReference>
<evidence type="ECO:0008006" key="4">
    <source>
        <dbReference type="Google" id="ProtNLM"/>
    </source>
</evidence>
<evidence type="ECO:0000256" key="1">
    <source>
        <dbReference type="SAM" id="MobiDB-lite"/>
    </source>
</evidence>
<protein>
    <recommendedName>
        <fullName evidence="4">DUF654-domain-containing protein</fullName>
    </recommendedName>
</protein>
<feature type="compositionally biased region" description="Basic and acidic residues" evidence="1">
    <location>
        <begin position="86"/>
        <end position="102"/>
    </location>
</feature>
<dbReference type="OrthoDB" id="205993at2759"/>
<feature type="region of interest" description="Disordered" evidence="1">
    <location>
        <begin position="466"/>
        <end position="487"/>
    </location>
</feature>
<keyword evidence="3" id="KW-1185">Reference proteome</keyword>